<feature type="region of interest" description="Disordered" evidence="1">
    <location>
        <begin position="1"/>
        <end position="27"/>
    </location>
</feature>
<reference evidence="2" key="2">
    <citation type="submission" date="2020-12" db="EMBL/GenBank/DDBJ databases">
        <authorList>
            <person name="Kanost M."/>
        </authorList>
    </citation>
    <scope>NUCLEOTIDE SEQUENCE</scope>
</reference>
<dbReference type="PANTHER" id="PTHR31859:SF9">
    <property type="entry name" value="TETRATRICOPEPTIDE REPEAT PROTEIN 39B"/>
    <property type="match status" value="1"/>
</dbReference>
<reference evidence="2" key="1">
    <citation type="journal article" date="2016" name="Insect Biochem. Mol. Biol.">
        <title>Multifaceted biological insights from a draft genome sequence of the tobacco hornworm moth, Manduca sexta.</title>
        <authorList>
            <person name="Kanost M.R."/>
            <person name="Arrese E.L."/>
            <person name="Cao X."/>
            <person name="Chen Y.R."/>
            <person name="Chellapilla S."/>
            <person name="Goldsmith M.R."/>
            <person name="Grosse-Wilde E."/>
            <person name="Heckel D.G."/>
            <person name="Herndon N."/>
            <person name="Jiang H."/>
            <person name="Papanicolaou A."/>
            <person name="Qu J."/>
            <person name="Soulages J.L."/>
            <person name="Vogel H."/>
            <person name="Walters J."/>
            <person name="Waterhouse R.M."/>
            <person name="Ahn S.J."/>
            <person name="Almeida F.C."/>
            <person name="An C."/>
            <person name="Aqrawi P."/>
            <person name="Bretschneider A."/>
            <person name="Bryant W.B."/>
            <person name="Bucks S."/>
            <person name="Chao H."/>
            <person name="Chevignon G."/>
            <person name="Christen J.M."/>
            <person name="Clarke D.F."/>
            <person name="Dittmer N.T."/>
            <person name="Ferguson L.C.F."/>
            <person name="Garavelou S."/>
            <person name="Gordon K.H.J."/>
            <person name="Gunaratna R.T."/>
            <person name="Han Y."/>
            <person name="Hauser F."/>
            <person name="He Y."/>
            <person name="Heidel-Fischer H."/>
            <person name="Hirsh A."/>
            <person name="Hu Y."/>
            <person name="Jiang H."/>
            <person name="Kalra D."/>
            <person name="Klinner C."/>
            <person name="Konig C."/>
            <person name="Kovar C."/>
            <person name="Kroll A.R."/>
            <person name="Kuwar S.S."/>
            <person name="Lee S.L."/>
            <person name="Lehman R."/>
            <person name="Li K."/>
            <person name="Li Z."/>
            <person name="Liang H."/>
            <person name="Lovelace S."/>
            <person name="Lu Z."/>
            <person name="Mansfield J.H."/>
            <person name="McCulloch K.J."/>
            <person name="Mathew T."/>
            <person name="Morton B."/>
            <person name="Muzny D.M."/>
            <person name="Neunemann D."/>
            <person name="Ongeri F."/>
            <person name="Pauchet Y."/>
            <person name="Pu L.L."/>
            <person name="Pyrousis I."/>
            <person name="Rao X.J."/>
            <person name="Redding A."/>
            <person name="Roesel C."/>
            <person name="Sanchez-Gracia A."/>
            <person name="Schaack S."/>
            <person name="Shukla A."/>
            <person name="Tetreau G."/>
            <person name="Wang Y."/>
            <person name="Xiong G.H."/>
            <person name="Traut W."/>
            <person name="Walsh T.K."/>
            <person name="Worley K.C."/>
            <person name="Wu D."/>
            <person name="Wu W."/>
            <person name="Wu Y.Q."/>
            <person name="Zhang X."/>
            <person name="Zou Z."/>
            <person name="Zucker H."/>
            <person name="Briscoe A.D."/>
            <person name="Burmester T."/>
            <person name="Clem R.J."/>
            <person name="Feyereisen R."/>
            <person name="Grimmelikhuijzen C.J.P."/>
            <person name="Hamodrakas S.J."/>
            <person name="Hansson B.S."/>
            <person name="Huguet E."/>
            <person name="Jermiin L.S."/>
            <person name="Lan Q."/>
            <person name="Lehman H.K."/>
            <person name="Lorenzen M."/>
            <person name="Merzendorfer H."/>
            <person name="Michalopoulos I."/>
            <person name="Morton D.B."/>
            <person name="Muthukrishnan S."/>
            <person name="Oakeshott J.G."/>
            <person name="Palmer W."/>
            <person name="Park Y."/>
            <person name="Passarelli A.L."/>
            <person name="Rozas J."/>
            <person name="Schwartz L.M."/>
            <person name="Smith W."/>
            <person name="Southgate A."/>
            <person name="Vilcinskas A."/>
            <person name="Vogt R."/>
            <person name="Wang P."/>
            <person name="Werren J."/>
            <person name="Yu X.Q."/>
            <person name="Zhou J.J."/>
            <person name="Brown S.J."/>
            <person name="Scherer S.E."/>
            <person name="Richards S."/>
            <person name="Blissard G.W."/>
        </authorList>
    </citation>
    <scope>NUCLEOTIDE SEQUENCE</scope>
</reference>
<dbReference type="AlphaFoldDB" id="A0A921YWC5"/>
<name>A0A921YWC5_MANSE</name>
<keyword evidence="3" id="KW-1185">Reference proteome</keyword>
<evidence type="ECO:0000313" key="3">
    <source>
        <dbReference type="Proteomes" id="UP000791440"/>
    </source>
</evidence>
<accession>A0A921YWC5</accession>
<gene>
    <name evidence="2" type="ORF">O3G_MSEX004476</name>
</gene>
<feature type="compositionally biased region" description="Basic and acidic residues" evidence="1">
    <location>
        <begin position="642"/>
        <end position="663"/>
    </location>
</feature>
<evidence type="ECO:0000313" key="2">
    <source>
        <dbReference type="EMBL" id="KAG6446505.1"/>
    </source>
</evidence>
<comment type="caution">
    <text evidence="2">The sequence shown here is derived from an EMBL/GenBank/DDBJ whole genome shotgun (WGS) entry which is preliminary data.</text>
</comment>
<dbReference type="Pfam" id="PF10300">
    <property type="entry name" value="Iml2-TPR_39"/>
    <property type="match status" value="1"/>
</dbReference>
<proteinExistence type="predicted"/>
<dbReference type="Proteomes" id="UP000791440">
    <property type="component" value="Unassembled WGS sequence"/>
</dbReference>
<sequence>MALSQKAHLHDPYQRKDGSPHKTDHTEDVSISYTNSSVYNVVYFDTIYVHTTSTCYVQYLLDLIFQDQFEDASEELTTFRCTMDLETAFEDCEVAVRKFFNNDLVGAMEIMKPWDRTSLYHSLGTSIFEFIPAMLTFDHNQISRTLTSLKMCISLCNKYRRNYTLVESIGTIIKKPNYSTYTDLEAHAELCYAEALLLQAAMTILEGEDLTGLIKGTIKVKNCYNSYKDCAKILEKKQWENHVSKIQFQSGVRLGIATFNLMISLLPPKIISLLEFVGFSGNKTLGLQELEAGSRAPGMRSVLCDLTLLGYHLVICHFIGAFGNMKVCEEILKKELKIYPDSVWFLVFKGRLQLHQGLFDQAIKTYNRAIISQDTWKQFRHVCYWEIMWINGLNMEWREAASYANKLIEESTWSKTIYSYTRAAMLLQLGGNLTSAEKQQCNELLRNASYYKQRIAGKSLPMEKFVIKRCARYHAQGRLLLPAIELLCLWNMFQILAKNERGAQSVLKLIEYTREQVERGAQGWAGYEADNRALVRYLHGCWLAAMGLPRLALDSLDSVFQLKNEIKEDTFLLPYSVAEMAMCHYHLGDKERAIQLLHDARKRFSGYSLESRLHFRMHSKMQIVKGSDNVASDPMPSNSKQADTKESHSKPSDSKQPGTKESHSNAPDTNQAKAKVTDCKQVTAL</sequence>
<dbReference type="InterPro" id="IPR019734">
    <property type="entry name" value="TPR_rpt"/>
</dbReference>
<feature type="region of interest" description="Disordered" evidence="1">
    <location>
        <begin position="627"/>
        <end position="685"/>
    </location>
</feature>
<protein>
    <recommendedName>
        <fullName evidence="4">Tetratricopeptide repeat protein 39B</fullName>
    </recommendedName>
</protein>
<dbReference type="PANTHER" id="PTHR31859">
    <property type="entry name" value="TETRATRICOPEPTIDE REPEAT PROTEIN 39 FAMILY MEMBER"/>
    <property type="match status" value="1"/>
</dbReference>
<dbReference type="InterPro" id="IPR019412">
    <property type="entry name" value="IML2/TPR_39"/>
</dbReference>
<organism evidence="2 3">
    <name type="scientific">Manduca sexta</name>
    <name type="common">Tobacco hawkmoth</name>
    <name type="synonym">Tobacco hornworm</name>
    <dbReference type="NCBI Taxonomy" id="7130"/>
    <lineage>
        <taxon>Eukaryota</taxon>
        <taxon>Metazoa</taxon>
        <taxon>Ecdysozoa</taxon>
        <taxon>Arthropoda</taxon>
        <taxon>Hexapoda</taxon>
        <taxon>Insecta</taxon>
        <taxon>Pterygota</taxon>
        <taxon>Neoptera</taxon>
        <taxon>Endopterygota</taxon>
        <taxon>Lepidoptera</taxon>
        <taxon>Glossata</taxon>
        <taxon>Ditrysia</taxon>
        <taxon>Bombycoidea</taxon>
        <taxon>Sphingidae</taxon>
        <taxon>Sphinginae</taxon>
        <taxon>Sphingini</taxon>
        <taxon>Manduca</taxon>
    </lineage>
</organism>
<evidence type="ECO:0008006" key="4">
    <source>
        <dbReference type="Google" id="ProtNLM"/>
    </source>
</evidence>
<dbReference type="Pfam" id="PF13174">
    <property type="entry name" value="TPR_6"/>
    <property type="match status" value="1"/>
</dbReference>
<dbReference type="EMBL" id="JH668333">
    <property type="protein sequence ID" value="KAG6446505.1"/>
    <property type="molecule type" value="Genomic_DNA"/>
</dbReference>
<evidence type="ECO:0000256" key="1">
    <source>
        <dbReference type="SAM" id="MobiDB-lite"/>
    </source>
</evidence>
<feature type="compositionally biased region" description="Basic and acidic residues" evidence="1">
    <location>
        <begin position="8"/>
        <end position="27"/>
    </location>
</feature>